<proteinExistence type="predicted"/>
<dbReference type="AlphaFoldDB" id="A0A0D0BLX1"/>
<sequence length="180" mass="20599">MFLEEDSIAEEWYDKLSAADKAGSWANFVSLFNMQFLSQKEKKDARTYLNELEAMRVTNEQLLVQHEKAQVLYHKWFVEHLLALAKGAKIDQSKEAIVSTQKNLPYVLKKVVSNDHADWESFTNAIKGVNWALLKVEAEHEIDAQKVKEQMEILQATPRTKLASSLESTQLVEPLLPTPN</sequence>
<dbReference type="Proteomes" id="UP000053593">
    <property type="component" value="Unassembled WGS sequence"/>
</dbReference>
<accession>A0A0D0BLX1</accession>
<gene>
    <name evidence="1" type="ORF">GYMLUDRAFT_62366</name>
</gene>
<name>A0A0D0BLX1_9AGAR</name>
<reference evidence="1 2" key="1">
    <citation type="submission" date="2014-04" db="EMBL/GenBank/DDBJ databases">
        <title>Evolutionary Origins and Diversification of the Mycorrhizal Mutualists.</title>
        <authorList>
            <consortium name="DOE Joint Genome Institute"/>
            <consortium name="Mycorrhizal Genomics Consortium"/>
            <person name="Kohler A."/>
            <person name="Kuo A."/>
            <person name="Nagy L.G."/>
            <person name="Floudas D."/>
            <person name="Copeland A."/>
            <person name="Barry K.W."/>
            <person name="Cichocki N."/>
            <person name="Veneault-Fourrey C."/>
            <person name="LaButti K."/>
            <person name="Lindquist E.A."/>
            <person name="Lipzen A."/>
            <person name="Lundell T."/>
            <person name="Morin E."/>
            <person name="Murat C."/>
            <person name="Riley R."/>
            <person name="Ohm R."/>
            <person name="Sun H."/>
            <person name="Tunlid A."/>
            <person name="Henrissat B."/>
            <person name="Grigoriev I.V."/>
            <person name="Hibbett D.S."/>
            <person name="Martin F."/>
        </authorList>
    </citation>
    <scope>NUCLEOTIDE SEQUENCE [LARGE SCALE GENOMIC DNA]</scope>
    <source>
        <strain evidence="1 2">FD-317 M1</strain>
    </source>
</reference>
<protein>
    <submittedName>
        <fullName evidence="1">Uncharacterized protein</fullName>
    </submittedName>
</protein>
<dbReference type="EMBL" id="KN834803">
    <property type="protein sequence ID" value="KIK55816.1"/>
    <property type="molecule type" value="Genomic_DNA"/>
</dbReference>
<organism evidence="1 2">
    <name type="scientific">Collybiopsis luxurians FD-317 M1</name>
    <dbReference type="NCBI Taxonomy" id="944289"/>
    <lineage>
        <taxon>Eukaryota</taxon>
        <taxon>Fungi</taxon>
        <taxon>Dikarya</taxon>
        <taxon>Basidiomycota</taxon>
        <taxon>Agaricomycotina</taxon>
        <taxon>Agaricomycetes</taxon>
        <taxon>Agaricomycetidae</taxon>
        <taxon>Agaricales</taxon>
        <taxon>Marasmiineae</taxon>
        <taxon>Omphalotaceae</taxon>
        <taxon>Collybiopsis</taxon>
        <taxon>Collybiopsis luxurians</taxon>
    </lineage>
</organism>
<evidence type="ECO:0000313" key="1">
    <source>
        <dbReference type="EMBL" id="KIK55816.1"/>
    </source>
</evidence>
<dbReference type="HOGENOM" id="CLU_037286_1_1_1"/>
<dbReference type="OrthoDB" id="2678560at2759"/>
<keyword evidence="2" id="KW-1185">Reference proteome</keyword>
<evidence type="ECO:0000313" key="2">
    <source>
        <dbReference type="Proteomes" id="UP000053593"/>
    </source>
</evidence>